<evidence type="ECO:0000259" key="7">
    <source>
        <dbReference type="Pfam" id="PF25062"/>
    </source>
</evidence>
<feature type="compositionally biased region" description="Polar residues" evidence="5">
    <location>
        <begin position="1073"/>
        <end position="1089"/>
    </location>
</feature>
<dbReference type="Pfam" id="PF25058">
    <property type="entry name" value="ARM_TT21"/>
    <property type="match status" value="1"/>
</dbReference>
<keyword evidence="3 4" id="KW-0802">TPR repeat</keyword>
<feature type="domain" description="Tetratricopeptide repeat protein 21A/21B second ARM" evidence="6">
    <location>
        <begin position="272"/>
        <end position="553"/>
    </location>
</feature>
<dbReference type="InterPro" id="IPR056832">
    <property type="entry name" value="ARM_TT21_2nd"/>
</dbReference>
<dbReference type="Gene3D" id="1.25.40.10">
    <property type="entry name" value="Tetratricopeptide repeat domain"/>
    <property type="match status" value="6"/>
</dbReference>
<keyword evidence="12" id="KW-1185">Reference proteome</keyword>
<evidence type="ECO:0000256" key="5">
    <source>
        <dbReference type="SAM" id="MobiDB-lite"/>
    </source>
</evidence>
<dbReference type="GO" id="GO:0035721">
    <property type="term" value="P:intraciliary retrograde transport"/>
    <property type="evidence" value="ECO:0007669"/>
    <property type="project" value="TreeGrafter"/>
</dbReference>
<evidence type="ECO:0000313" key="12">
    <source>
        <dbReference type="Proteomes" id="UP000748531"/>
    </source>
</evidence>
<comment type="similarity">
    <text evidence="1">Belongs to the TTC21 family.</text>
</comment>
<sequence length="1493" mass="167717">MAFQDQELMSTLFYYLREGYSHHAQVIAESALKRFPNDSMLKLYLALVAVSEGKFQDAIRRFTELKDKEDYTLAALTSLAQTHKKCSDIDQEAVKGYELKIREIRRQANDMALYLAALCLFHFQRYEKAREYVERSLKANLLFVEALNLNGWIDMMANDEHLQKKAIRYFEGCVSDDERMNVDCQMGKARYFQWSRAYMPAMDVVNIVIVNFPKYIPALIEKMRLQLMVKDWDQAIDVAQRCLAMDPNCIEAFKCQLLYSLCQTGNMVEARQKLNDLGRALDTSEPDNANQYYRISRCFSLLCGRDPVILQQLVQIAERAIVLDSRNQKYAVTLGRILLLQGRTKEAVKQFQTTLESSETSVVGLQGIVQCQLAQDSLKEASTQLEFLKELQHTTGKNAELACMAAVLGRKQSISSLKILEDLDEATDLHFQHLEKIHPGPEYYEALNPDFLIQLVNEYLALAPQQPTINGVFAYPSIGTRRQDDSVLTRCLRILEPLTNAMSGCQRAVYLLAYVQFLLGDMSTALNTAKTCLELDTTFIEGHILLAQIYLYQDNLKLAEQALETGLSNNFEVRTHPLYQLVRAQLLIKQGSSKSAVQILKQTIATLNNSSGSTGTRPTLRSSSENARPTKNITLSDRLTLALMLAEAHRNLGEFHEATKVLQDAQLSFTSSAEVGRITIASADLALSQGDHETALNTLRAVRKEHPYYLAARQHMANIYLHHRKEKKLYAACYRELAETIGTAEANLLLGDAYMTIQEPDRAMEVYEAVLRKHPNDFRLASKMGQALVRTHNYSKAVSYYEAAVKGGQTTLRLDLTDLLIKLKQYEKAKRILVPMATEKNSDPVTFDFTEVRRLIEQLVELCSLEPTKTTEHIELMTRTKAIQARKLARAQTSETSDVVAEQHLIMADICLQLATLHMREYQQMICERGLAVKEKVKLKDESGRGDGVIDSTGETPLSAAQHMSAAVTLCQEAIGHVAMIAGKNKVDPRRPSTLGLIRTIGGGDLGRIRRAAVQTEARALFQLGSLYLTAVDYVSCEQETLKLAQLQEEIDACQQATGSDHIDSSKKLASEDLSSTDTAHKSYSPTKQTEQESHHVFLLDPAHSSSLLMAELSRIKGDFESAARHLENVINKHPTDYHTMSQLIDVMRRAGKLPRALELLNKSRALDPQGTTSAGFNYCLGICYWANGENALALQHLNRARVDSDFAEDAVYRMVEICLSPQMVQISAGGDLSDQSVLANNSNTTAVNSSTHSSSPGTGKNAGKLVACEGTQKGSFNGFETGEKLLKDLRVIKCKKRHRFLTNMVLLATGSKAKSEAALEAFAQMTQEEPESIAVIYGAAVCYIALKQTQKARNQLKRLAKIPWVAHEAEELEKAWLLLVDLYIQSGKMDLAQELLKRCLQYNKSCAKAYEYIGFIMEKDQNFLEAARNYELAWVHSNKQNPAVGYKLAYNYLKIRQLIEAIEVCLQVLAVYPNYPKIRKEILEKARFSLRT</sequence>
<evidence type="ECO:0000256" key="2">
    <source>
        <dbReference type="ARBA" id="ARBA00022737"/>
    </source>
</evidence>
<dbReference type="InterPro" id="IPR056834">
    <property type="entry name" value="ARM_TT21_C"/>
</dbReference>
<proteinExistence type="inferred from homology"/>
<evidence type="ECO:0000256" key="1">
    <source>
        <dbReference type="ARBA" id="ARBA00010935"/>
    </source>
</evidence>
<dbReference type="GO" id="GO:0005929">
    <property type="term" value="C:cilium"/>
    <property type="evidence" value="ECO:0007669"/>
    <property type="project" value="GOC"/>
</dbReference>
<dbReference type="InterPro" id="IPR019734">
    <property type="entry name" value="TPR_rpt"/>
</dbReference>
<comment type="caution">
    <text evidence="11">The sequence shown here is derived from an EMBL/GenBank/DDBJ whole genome shotgun (WGS) entry which is preliminary data.</text>
</comment>
<feature type="domain" description="Tetratricopeptide repeat protein 21A/21B C-terminal ARM" evidence="8">
    <location>
        <begin position="1283"/>
        <end position="1488"/>
    </location>
</feature>
<dbReference type="Pfam" id="PF25063">
    <property type="entry name" value="ARM_TT21_C"/>
    <property type="match status" value="1"/>
</dbReference>
<dbReference type="InterPro" id="IPR056833">
    <property type="entry name" value="ARM_TT21_N"/>
</dbReference>
<dbReference type="Pfam" id="PF25068">
    <property type="entry name" value="ARM_TT21_4th"/>
    <property type="match status" value="1"/>
</dbReference>
<dbReference type="GO" id="GO:0030991">
    <property type="term" value="C:intraciliary transport particle A"/>
    <property type="evidence" value="ECO:0007669"/>
    <property type="project" value="TreeGrafter"/>
</dbReference>
<dbReference type="OrthoDB" id="10259630at2759"/>
<dbReference type="Pfam" id="PF25062">
    <property type="entry name" value="ARM_TT21_N"/>
    <property type="match status" value="1"/>
</dbReference>
<dbReference type="InterPro" id="IPR011990">
    <property type="entry name" value="TPR-like_helical_dom_sf"/>
</dbReference>
<evidence type="ECO:0000313" key="11">
    <source>
        <dbReference type="EMBL" id="KAF5406312.1"/>
    </source>
</evidence>
<dbReference type="PANTHER" id="PTHR14699:SF0">
    <property type="entry name" value="TETRATRICOPEPTIDE REPEAT PROTEIN 21 HOMOLOG"/>
    <property type="match status" value="1"/>
</dbReference>
<dbReference type="Pfam" id="PF25064">
    <property type="entry name" value="ARM_TT21_5th"/>
    <property type="match status" value="1"/>
</dbReference>
<evidence type="ECO:0000259" key="6">
    <source>
        <dbReference type="Pfam" id="PF25060"/>
    </source>
</evidence>
<dbReference type="SUPFAM" id="SSF48452">
    <property type="entry name" value="TPR-like"/>
    <property type="match status" value="5"/>
</dbReference>
<feature type="domain" description="Tetratricopeptide repeat protein 21A/21B fourth ARM" evidence="10">
    <location>
        <begin position="780"/>
        <end position="921"/>
    </location>
</feature>
<gene>
    <name evidence="11" type="ORF">PHET_00156</name>
</gene>
<dbReference type="Pfam" id="PF25060">
    <property type="entry name" value="ARM_TT21_2nd"/>
    <property type="match status" value="1"/>
</dbReference>
<dbReference type="InterPro" id="IPR056835">
    <property type="entry name" value="ARM_TT21_5th"/>
</dbReference>
<feature type="compositionally biased region" description="Basic and acidic residues" evidence="5">
    <location>
        <begin position="1062"/>
        <end position="1071"/>
    </location>
</feature>
<evidence type="ECO:0008006" key="13">
    <source>
        <dbReference type="Google" id="ProtNLM"/>
    </source>
</evidence>
<protein>
    <recommendedName>
        <fullName evidence="13">Tetratricopeptide repeat protein 21B</fullName>
    </recommendedName>
</protein>
<dbReference type="Pfam" id="PF13174">
    <property type="entry name" value="TPR_6"/>
    <property type="match status" value="1"/>
</dbReference>
<name>A0A8J4X3S7_9TREM</name>
<reference evidence="11" key="1">
    <citation type="submission" date="2019-05" db="EMBL/GenBank/DDBJ databases">
        <title>Annotation for the trematode Paragonimus heterotremus.</title>
        <authorList>
            <person name="Choi Y.-J."/>
        </authorList>
    </citation>
    <scope>NUCLEOTIDE SEQUENCE</scope>
    <source>
        <strain evidence="11">LC</strain>
    </source>
</reference>
<evidence type="ECO:0000259" key="9">
    <source>
        <dbReference type="Pfam" id="PF25064"/>
    </source>
</evidence>
<feature type="region of interest" description="Disordered" evidence="5">
    <location>
        <begin position="610"/>
        <end position="629"/>
    </location>
</feature>
<evidence type="ECO:0000259" key="8">
    <source>
        <dbReference type="Pfam" id="PF25063"/>
    </source>
</evidence>
<dbReference type="SMART" id="SM00028">
    <property type="entry name" value="TPR"/>
    <property type="match status" value="13"/>
</dbReference>
<dbReference type="PROSITE" id="PS50005">
    <property type="entry name" value="TPR"/>
    <property type="match status" value="1"/>
</dbReference>
<feature type="domain" description="Tetratricopeptide repeat protein 21A/21B fifth ARM repeats" evidence="9">
    <location>
        <begin position="1106"/>
        <end position="1220"/>
    </location>
</feature>
<evidence type="ECO:0000256" key="3">
    <source>
        <dbReference type="ARBA" id="ARBA00022803"/>
    </source>
</evidence>
<keyword evidence="2" id="KW-0677">Repeat</keyword>
<dbReference type="PANTHER" id="PTHR14699">
    <property type="entry name" value="STI2 PROTEIN-RELATED"/>
    <property type="match status" value="1"/>
</dbReference>
<dbReference type="GO" id="GO:0061512">
    <property type="term" value="P:protein localization to cilium"/>
    <property type="evidence" value="ECO:0007669"/>
    <property type="project" value="TreeGrafter"/>
</dbReference>
<evidence type="ECO:0000259" key="10">
    <source>
        <dbReference type="Pfam" id="PF25068"/>
    </source>
</evidence>
<feature type="domain" description="Tetratricopeptide repeat protein 21A/21B N-terminal ARM repeat" evidence="7">
    <location>
        <begin position="13"/>
        <end position="236"/>
    </location>
</feature>
<feature type="region of interest" description="Disordered" evidence="5">
    <location>
        <begin position="1062"/>
        <end position="1093"/>
    </location>
</feature>
<accession>A0A8J4X3S7</accession>
<dbReference type="InterPro" id="IPR056836">
    <property type="entry name" value="ARM_TT21_4th"/>
</dbReference>
<dbReference type="Proteomes" id="UP000748531">
    <property type="component" value="Unassembled WGS sequence"/>
</dbReference>
<dbReference type="InterPro" id="IPR040364">
    <property type="entry name" value="TTC21A/TTC21B"/>
</dbReference>
<dbReference type="EMBL" id="LUCH01000038">
    <property type="protein sequence ID" value="KAF5406312.1"/>
    <property type="molecule type" value="Genomic_DNA"/>
</dbReference>
<feature type="repeat" description="TPR" evidence="4">
    <location>
        <begin position="744"/>
        <end position="777"/>
    </location>
</feature>
<evidence type="ECO:0000256" key="4">
    <source>
        <dbReference type="PROSITE-ProRule" id="PRU00339"/>
    </source>
</evidence>
<organism evidence="11 12">
    <name type="scientific">Paragonimus heterotremus</name>
    <dbReference type="NCBI Taxonomy" id="100268"/>
    <lineage>
        <taxon>Eukaryota</taxon>
        <taxon>Metazoa</taxon>
        <taxon>Spiralia</taxon>
        <taxon>Lophotrochozoa</taxon>
        <taxon>Platyhelminthes</taxon>
        <taxon>Trematoda</taxon>
        <taxon>Digenea</taxon>
        <taxon>Plagiorchiida</taxon>
        <taxon>Troglotremata</taxon>
        <taxon>Troglotrematidae</taxon>
        <taxon>Paragonimus</taxon>
    </lineage>
</organism>
<dbReference type="FunFam" id="1.25.40.10:FF:000377">
    <property type="entry name" value="Tetratricopeptide repeat domain 21B"/>
    <property type="match status" value="1"/>
</dbReference>